<keyword evidence="2" id="KW-0520">NAD</keyword>
<dbReference type="InterPro" id="IPR036188">
    <property type="entry name" value="FAD/NAD-bd_sf"/>
</dbReference>
<dbReference type="EMBL" id="CP045644">
    <property type="protein sequence ID" value="QFZ85163.1"/>
    <property type="molecule type" value="Genomic_DNA"/>
</dbReference>
<reference evidence="4 5" key="1">
    <citation type="submission" date="2019-10" db="EMBL/GenBank/DDBJ databases">
        <title>Complete genome sequence of Variovorax paradoxus 5C-2.</title>
        <authorList>
            <person name="Gogoleva N.E."/>
            <person name="Balkin A.S."/>
        </authorList>
    </citation>
    <scope>NUCLEOTIDE SEQUENCE [LARGE SCALE GENOMIC DNA]</scope>
    <source>
        <strain evidence="4 5">5C-2</strain>
    </source>
</reference>
<dbReference type="PANTHER" id="PTHR43476">
    <property type="entry name" value="3-(3-HYDROXY-PHENYL)PROPIONATE/3-HYDROXYCINNAMIC ACID HYDROXYLASE"/>
    <property type="match status" value="1"/>
</dbReference>
<dbReference type="PRINTS" id="PR00420">
    <property type="entry name" value="RNGMNOXGNASE"/>
</dbReference>
<evidence type="ECO:0000313" key="5">
    <source>
        <dbReference type="Proteomes" id="UP000326780"/>
    </source>
</evidence>
<dbReference type="Pfam" id="PF01494">
    <property type="entry name" value="FAD_binding_3"/>
    <property type="match status" value="1"/>
</dbReference>
<gene>
    <name evidence="4" type="ORF">GFK26_21580</name>
</gene>
<protein>
    <submittedName>
        <fullName evidence="4">NAD(P)-binding protein</fullName>
    </submittedName>
</protein>
<dbReference type="GO" id="GO:0016491">
    <property type="term" value="F:oxidoreductase activity"/>
    <property type="evidence" value="ECO:0007669"/>
    <property type="project" value="UniProtKB-KW"/>
</dbReference>
<dbReference type="RefSeq" id="WP_153283781.1">
    <property type="nucleotide sequence ID" value="NZ_CP045644.1"/>
</dbReference>
<dbReference type="GO" id="GO:0071949">
    <property type="term" value="F:FAD binding"/>
    <property type="evidence" value="ECO:0007669"/>
    <property type="project" value="InterPro"/>
</dbReference>
<keyword evidence="1" id="KW-0560">Oxidoreductase</keyword>
<dbReference type="PANTHER" id="PTHR43476:SF4">
    <property type="entry name" value="BLR0106 PROTEIN"/>
    <property type="match status" value="1"/>
</dbReference>
<evidence type="ECO:0000256" key="2">
    <source>
        <dbReference type="ARBA" id="ARBA00023027"/>
    </source>
</evidence>
<accession>A0A5Q0M6L5</accession>
<dbReference type="SUPFAM" id="SSF51905">
    <property type="entry name" value="FAD/NAD(P)-binding domain"/>
    <property type="match status" value="1"/>
</dbReference>
<dbReference type="Pfam" id="PF13450">
    <property type="entry name" value="NAD_binding_8"/>
    <property type="match status" value="1"/>
</dbReference>
<evidence type="ECO:0000259" key="3">
    <source>
        <dbReference type="Pfam" id="PF01494"/>
    </source>
</evidence>
<feature type="domain" description="FAD-binding" evidence="3">
    <location>
        <begin position="128"/>
        <end position="318"/>
    </location>
</feature>
<name>A0A5Q0M6L5_VARPD</name>
<evidence type="ECO:0000313" key="4">
    <source>
        <dbReference type="EMBL" id="QFZ85163.1"/>
    </source>
</evidence>
<dbReference type="Proteomes" id="UP000326780">
    <property type="component" value="Chromosome"/>
</dbReference>
<dbReference type="Gene3D" id="3.30.9.20">
    <property type="match status" value="1"/>
</dbReference>
<dbReference type="InterPro" id="IPR050631">
    <property type="entry name" value="PheA/TfdB_FAD_monoxygenase"/>
</dbReference>
<dbReference type="AlphaFoldDB" id="A0A5Q0M6L5"/>
<dbReference type="InterPro" id="IPR002938">
    <property type="entry name" value="FAD-bd"/>
</dbReference>
<dbReference type="Gene3D" id="3.50.50.60">
    <property type="entry name" value="FAD/NAD(P)-binding domain"/>
    <property type="match status" value="1"/>
</dbReference>
<proteinExistence type="predicted"/>
<organism evidence="4 5">
    <name type="scientific">Variovorax paradoxus</name>
    <dbReference type="NCBI Taxonomy" id="34073"/>
    <lineage>
        <taxon>Bacteria</taxon>
        <taxon>Pseudomonadati</taxon>
        <taxon>Pseudomonadota</taxon>
        <taxon>Betaproteobacteria</taxon>
        <taxon>Burkholderiales</taxon>
        <taxon>Comamonadaceae</taxon>
        <taxon>Variovorax</taxon>
    </lineage>
</organism>
<sequence>MKINILGGGPAGLYAAYRIRTQLPHSTVTVFEQNEADTTFGFGVVFSDKALEFLSADDSETLALITAGLEKWSDIELRIHGEKIRIDGIGFTAIARLRLLGILRQRALSVGANLVNGRVVQSLEELEGADLIIGCDGANSLVRKTHEAEFGTEIRLLDNRFAWFGATRAFDALTQTFKTTPKGTFNAHHYRYAPSMSTFLVEADPQTFDSVGFASMSEEQSRAYCEDVFAEELDGAHLVTNKSLWRRFPVISNRNWSVGNKVLVGDALRTAHFSIGSGTRLALEDVQALSHALVQHPNSARDALAEFEAKRRPIVDKLAGAAARSAEWYDHFHEHMALPAWDFAMSYISRSGRIDSARLRAMSPAFVDGYEAYKAKVSS</sequence>
<evidence type="ECO:0000256" key="1">
    <source>
        <dbReference type="ARBA" id="ARBA00023002"/>
    </source>
</evidence>